<name>A0A226DDF4_FOLCA</name>
<organism evidence="3 4">
    <name type="scientific">Folsomia candida</name>
    <name type="common">Springtail</name>
    <dbReference type="NCBI Taxonomy" id="158441"/>
    <lineage>
        <taxon>Eukaryota</taxon>
        <taxon>Metazoa</taxon>
        <taxon>Ecdysozoa</taxon>
        <taxon>Arthropoda</taxon>
        <taxon>Hexapoda</taxon>
        <taxon>Collembola</taxon>
        <taxon>Entomobryomorpha</taxon>
        <taxon>Isotomoidea</taxon>
        <taxon>Isotomidae</taxon>
        <taxon>Proisotominae</taxon>
        <taxon>Folsomia</taxon>
    </lineage>
</organism>
<evidence type="ECO:0000313" key="3">
    <source>
        <dbReference type="EMBL" id="OXA43203.1"/>
    </source>
</evidence>
<feature type="signal peptide" evidence="2">
    <location>
        <begin position="1"/>
        <end position="29"/>
    </location>
</feature>
<keyword evidence="4" id="KW-1185">Reference proteome</keyword>
<accession>A0A226DDF4</accession>
<keyword evidence="2" id="KW-0732">Signal</keyword>
<evidence type="ECO:0000256" key="1">
    <source>
        <dbReference type="SAM" id="Phobius"/>
    </source>
</evidence>
<proteinExistence type="predicted"/>
<keyword evidence="1" id="KW-1133">Transmembrane helix</keyword>
<dbReference type="EMBL" id="LNIX01000023">
    <property type="protein sequence ID" value="OXA43203.1"/>
    <property type="molecule type" value="Genomic_DNA"/>
</dbReference>
<gene>
    <name evidence="3" type="ORF">Fcan01_22169</name>
</gene>
<feature type="transmembrane region" description="Helical" evidence="1">
    <location>
        <begin position="356"/>
        <end position="377"/>
    </location>
</feature>
<evidence type="ECO:0000256" key="2">
    <source>
        <dbReference type="SAM" id="SignalP"/>
    </source>
</evidence>
<evidence type="ECO:0000313" key="4">
    <source>
        <dbReference type="Proteomes" id="UP000198287"/>
    </source>
</evidence>
<feature type="transmembrane region" description="Helical" evidence="1">
    <location>
        <begin position="415"/>
        <end position="436"/>
    </location>
</feature>
<sequence>MSITRKCTIKTSLSILFLTRFAQDTLTFAEDNTSPSEATIGTRSEILKTLKYCTTQILYHKPDYPNMDLIPEQLENLNSQLSFNFVIENINSPTNRYVLANSTKYDEDGIILNFPYPNYLFNQIYSNCHLALMFSPPWNPILLGMSAFNEDPDYIVIIGRQPAQLVQHFNYYFYYYPYFKLTSIILHFNKIDSVISLVCHTCSPPKEIRSPKDYSTIANKLVHIKKSEMLNLPHFYKRLTKDMNQHFIRFAPLGIFKLWESPCNLRHCGLDTSPATWPVSDLKGRLNFTVTSSMGYSVGYVYSNKIFNWKDIEEKFTARGLVSRYTWIKHGIYYDNVVYKVYALPAEINADAMLNIFDILTSSLLLLLGSLLSLFIFLNKKFVFVPVMWTVSMFLQQSTNVLIKPEKYKVTKLRVLVTHLIIFVWLINAFIAGSMFSGEFYSIFTSNRTPELPRSLAELITSRSVKVNSFSGFFSADKNNDRVSCIKGSVLEQMKNAPGYSPRFYKLITGLQSKLIYRKDHNIFGMAYCFSLNKPFYLTNTTTYDLGDNSVFAVVDPSEMVKKFETFLRVFKKYFIIPNNEANLDTNQVPWVTWRTLFGAHFETNLGYLVESGVLNYWETNRGLLRYINEIKRYHNFYAAIGRPQVNYTNYFQNIVLSKKEKYSVGLYKEGEPINVAQIKMLFILYAIFICLSLCAGVTECFNKFKFLMD</sequence>
<feature type="transmembrane region" description="Helical" evidence="1">
    <location>
        <begin position="681"/>
        <end position="702"/>
    </location>
</feature>
<feature type="chain" id="PRO_5013211629" evidence="2">
    <location>
        <begin position="30"/>
        <end position="710"/>
    </location>
</feature>
<dbReference type="AlphaFoldDB" id="A0A226DDF4"/>
<protein>
    <submittedName>
        <fullName evidence="3">Uncharacterized protein</fullName>
    </submittedName>
</protein>
<keyword evidence="1" id="KW-0472">Membrane</keyword>
<keyword evidence="1" id="KW-0812">Transmembrane</keyword>
<comment type="caution">
    <text evidence="3">The sequence shown here is derived from an EMBL/GenBank/DDBJ whole genome shotgun (WGS) entry which is preliminary data.</text>
</comment>
<reference evidence="3 4" key="1">
    <citation type="submission" date="2015-12" db="EMBL/GenBank/DDBJ databases">
        <title>The genome of Folsomia candida.</title>
        <authorList>
            <person name="Faddeeva A."/>
            <person name="Derks M.F."/>
            <person name="Anvar Y."/>
            <person name="Smit S."/>
            <person name="Van Straalen N."/>
            <person name="Roelofs D."/>
        </authorList>
    </citation>
    <scope>NUCLEOTIDE SEQUENCE [LARGE SCALE GENOMIC DNA]</scope>
    <source>
        <strain evidence="3 4">VU population</strain>
        <tissue evidence="3">Whole body</tissue>
    </source>
</reference>
<dbReference type="Proteomes" id="UP000198287">
    <property type="component" value="Unassembled WGS sequence"/>
</dbReference>